<sequence length="266" mass="30469">MSSIGDTLGMRPPDPGIIDSHIHCGVQNVSWLWEEVKPLVLAAGIRGVGLIPPVEDIYDRYDPLFPDSPGWQECRRRAHRYLLGLKDQEITIFPYFFVWNDFAWEDLGPDFVAVKWHRHGNEPEYHYHDPRCREFLEVVQDRGLPILLEETFDNTLFFLEKLLPAGVPLIIPHLGGLNGGYRALDRAGVWGHPQVYADSALAGPSEMEDYLCRFGYRRLLFASDYPFGSPAYELEKVRSLKLPPEQAQAVLGGNFLRLCRLFEKED</sequence>
<name>A0A7C5EWN5_9BACT</name>
<dbReference type="InterPro" id="IPR006680">
    <property type="entry name" value="Amidohydro-rel"/>
</dbReference>
<dbReference type="AlphaFoldDB" id="A0A7C5EWN5"/>
<dbReference type="InterPro" id="IPR032466">
    <property type="entry name" value="Metal_Hydrolase"/>
</dbReference>
<dbReference type="Pfam" id="PF04909">
    <property type="entry name" value="Amidohydro_2"/>
    <property type="match status" value="1"/>
</dbReference>
<comment type="caution">
    <text evidence="2">The sequence shown here is derived from an EMBL/GenBank/DDBJ whole genome shotgun (WGS) entry which is preliminary data.</text>
</comment>
<keyword evidence="2" id="KW-0378">Hydrolase</keyword>
<dbReference type="GO" id="GO:0016787">
    <property type="term" value="F:hydrolase activity"/>
    <property type="evidence" value="ECO:0007669"/>
    <property type="project" value="UniProtKB-KW"/>
</dbReference>
<gene>
    <name evidence="2" type="ORF">ENW48_06260</name>
</gene>
<evidence type="ECO:0000313" key="2">
    <source>
        <dbReference type="EMBL" id="HGZ11805.1"/>
    </source>
</evidence>
<accession>A0A7C5EWN5</accession>
<dbReference type="SUPFAM" id="SSF51556">
    <property type="entry name" value="Metallo-dependent hydrolases"/>
    <property type="match status" value="1"/>
</dbReference>
<protein>
    <submittedName>
        <fullName evidence="2">Metal-dependent hydrolase</fullName>
    </submittedName>
</protein>
<dbReference type="EMBL" id="DTKJ01000043">
    <property type="protein sequence ID" value="HGZ11805.1"/>
    <property type="molecule type" value="Genomic_DNA"/>
</dbReference>
<dbReference type="Gene3D" id="3.20.20.140">
    <property type="entry name" value="Metal-dependent hydrolases"/>
    <property type="match status" value="1"/>
</dbReference>
<organism evidence="2">
    <name type="scientific">Desulfobacca acetoxidans</name>
    <dbReference type="NCBI Taxonomy" id="60893"/>
    <lineage>
        <taxon>Bacteria</taxon>
        <taxon>Pseudomonadati</taxon>
        <taxon>Thermodesulfobacteriota</taxon>
        <taxon>Desulfobaccia</taxon>
        <taxon>Desulfobaccales</taxon>
        <taxon>Desulfobaccaceae</taxon>
        <taxon>Desulfobacca</taxon>
    </lineage>
</organism>
<proteinExistence type="predicted"/>
<reference evidence="2" key="1">
    <citation type="journal article" date="2020" name="mSystems">
        <title>Genome- and Community-Level Interaction Insights into Carbon Utilization and Element Cycling Functions of Hydrothermarchaeota in Hydrothermal Sediment.</title>
        <authorList>
            <person name="Zhou Z."/>
            <person name="Liu Y."/>
            <person name="Xu W."/>
            <person name="Pan J."/>
            <person name="Luo Z.H."/>
            <person name="Li M."/>
        </authorList>
    </citation>
    <scope>NUCLEOTIDE SEQUENCE [LARGE SCALE GENOMIC DNA]</scope>
    <source>
        <strain evidence="2">SpSt-853</strain>
    </source>
</reference>
<feature type="domain" description="Amidohydrolase-related" evidence="1">
    <location>
        <begin position="112"/>
        <end position="258"/>
    </location>
</feature>
<evidence type="ECO:0000259" key="1">
    <source>
        <dbReference type="Pfam" id="PF04909"/>
    </source>
</evidence>